<feature type="transmembrane region" description="Helical" evidence="7">
    <location>
        <begin position="280"/>
        <end position="302"/>
    </location>
</feature>
<keyword evidence="9" id="KW-1185">Reference proteome</keyword>
<name>A0A543DVL1_9PSEU</name>
<evidence type="ECO:0000256" key="7">
    <source>
        <dbReference type="SAM" id="Phobius"/>
    </source>
</evidence>
<proteinExistence type="predicted"/>
<dbReference type="Pfam" id="PF02653">
    <property type="entry name" value="BPD_transp_2"/>
    <property type="match status" value="1"/>
</dbReference>
<evidence type="ECO:0000256" key="5">
    <source>
        <dbReference type="ARBA" id="ARBA00023136"/>
    </source>
</evidence>
<feature type="transmembrane region" description="Helical" evidence="7">
    <location>
        <begin position="243"/>
        <end position="268"/>
    </location>
</feature>
<gene>
    <name evidence="8" type="ORF">FB558_0087</name>
</gene>
<feature type="transmembrane region" description="Helical" evidence="7">
    <location>
        <begin position="208"/>
        <end position="231"/>
    </location>
</feature>
<dbReference type="Proteomes" id="UP000315677">
    <property type="component" value="Unassembled WGS sequence"/>
</dbReference>
<organism evidence="8 9">
    <name type="scientific">Pseudonocardia kunmingensis</name>
    <dbReference type="NCBI Taxonomy" id="630975"/>
    <lineage>
        <taxon>Bacteria</taxon>
        <taxon>Bacillati</taxon>
        <taxon>Actinomycetota</taxon>
        <taxon>Actinomycetes</taxon>
        <taxon>Pseudonocardiales</taxon>
        <taxon>Pseudonocardiaceae</taxon>
        <taxon>Pseudonocardia</taxon>
    </lineage>
</organism>
<comment type="subcellular location">
    <subcellularLocation>
        <location evidence="1">Cell membrane</location>
        <topology evidence="1">Multi-pass membrane protein</topology>
    </subcellularLocation>
</comment>
<keyword evidence="3 7" id="KW-0812">Transmembrane</keyword>
<sequence length="339" mass="35119">MTDLLHRQRPALVLLVAVALASTVVPLSAVATDTSVTIAIYALIALSVGLSWGQAGILSIAQAAFAAMGAYATSIVTIRWDLSPYLGLLLAIVVPAAVAYPLARVVTRLAALSLSIATFAFGEIFYTAVRQGGDLTGGYIGLSGAPEVSIAPTFVSFHYLGWACVVVVVALYSNLRASARGRALRTIRHDRIRAAADGVNVPHTLGSLFALSAAVTGLAGWLYAHYITYVGPESLDTNLSISVLLMAVIGGAATVLGPVVGAALLTVADQFLPAEEAKGLFYGAVLILALLVLPKGLLGMGWPLRSRRRNGRGEQGPAAPVRDETRPLVAAPTRKGAGG</sequence>
<accession>A0A543DVL1</accession>
<evidence type="ECO:0000313" key="8">
    <source>
        <dbReference type="EMBL" id="TQM13354.1"/>
    </source>
</evidence>
<dbReference type="RefSeq" id="WP_142047052.1">
    <property type="nucleotide sequence ID" value="NZ_VFPA01000001.1"/>
</dbReference>
<feature type="region of interest" description="Disordered" evidence="6">
    <location>
        <begin position="308"/>
        <end position="339"/>
    </location>
</feature>
<evidence type="ECO:0000256" key="4">
    <source>
        <dbReference type="ARBA" id="ARBA00022989"/>
    </source>
</evidence>
<evidence type="ECO:0000256" key="6">
    <source>
        <dbReference type="SAM" id="MobiDB-lite"/>
    </source>
</evidence>
<keyword evidence="5 7" id="KW-0472">Membrane</keyword>
<dbReference type="EMBL" id="VFPA01000001">
    <property type="protein sequence ID" value="TQM13354.1"/>
    <property type="molecule type" value="Genomic_DNA"/>
</dbReference>
<dbReference type="AlphaFoldDB" id="A0A543DVL1"/>
<evidence type="ECO:0000256" key="3">
    <source>
        <dbReference type="ARBA" id="ARBA00022692"/>
    </source>
</evidence>
<dbReference type="InterPro" id="IPR043428">
    <property type="entry name" value="LivM-like"/>
</dbReference>
<keyword evidence="4 7" id="KW-1133">Transmembrane helix</keyword>
<dbReference type="PANTHER" id="PTHR30482">
    <property type="entry name" value="HIGH-AFFINITY BRANCHED-CHAIN AMINO ACID TRANSPORT SYSTEM PERMEASE"/>
    <property type="match status" value="1"/>
</dbReference>
<evidence type="ECO:0000256" key="2">
    <source>
        <dbReference type="ARBA" id="ARBA00022475"/>
    </source>
</evidence>
<protein>
    <submittedName>
        <fullName evidence="8">Amino acid/amide ABC transporter membrane protein 2 (HAAT family)</fullName>
    </submittedName>
</protein>
<evidence type="ECO:0000256" key="1">
    <source>
        <dbReference type="ARBA" id="ARBA00004651"/>
    </source>
</evidence>
<feature type="transmembrane region" description="Helical" evidence="7">
    <location>
        <begin position="84"/>
        <end position="103"/>
    </location>
</feature>
<reference evidence="8 9" key="1">
    <citation type="submission" date="2019-06" db="EMBL/GenBank/DDBJ databases">
        <title>Sequencing the genomes of 1000 actinobacteria strains.</title>
        <authorList>
            <person name="Klenk H.-P."/>
        </authorList>
    </citation>
    <scope>NUCLEOTIDE SEQUENCE [LARGE SCALE GENOMIC DNA]</scope>
    <source>
        <strain evidence="8 9">DSM 45301</strain>
    </source>
</reference>
<feature type="transmembrane region" description="Helical" evidence="7">
    <location>
        <begin position="150"/>
        <end position="172"/>
    </location>
</feature>
<feature type="transmembrane region" description="Helical" evidence="7">
    <location>
        <begin position="109"/>
        <end position="129"/>
    </location>
</feature>
<dbReference type="GO" id="GO:0015658">
    <property type="term" value="F:branched-chain amino acid transmembrane transporter activity"/>
    <property type="evidence" value="ECO:0007669"/>
    <property type="project" value="InterPro"/>
</dbReference>
<dbReference type="PANTHER" id="PTHR30482:SF10">
    <property type="entry name" value="HIGH-AFFINITY BRANCHED-CHAIN AMINO ACID TRANSPORT PROTEIN BRAE"/>
    <property type="match status" value="1"/>
</dbReference>
<comment type="caution">
    <text evidence="8">The sequence shown here is derived from an EMBL/GenBank/DDBJ whole genome shotgun (WGS) entry which is preliminary data.</text>
</comment>
<evidence type="ECO:0000313" key="9">
    <source>
        <dbReference type="Proteomes" id="UP000315677"/>
    </source>
</evidence>
<dbReference type="CDD" id="cd06581">
    <property type="entry name" value="TM_PBP1_LivM_like"/>
    <property type="match status" value="1"/>
</dbReference>
<feature type="transmembrane region" description="Helical" evidence="7">
    <location>
        <begin position="39"/>
        <end position="72"/>
    </location>
</feature>
<dbReference type="GO" id="GO:0005886">
    <property type="term" value="C:plasma membrane"/>
    <property type="evidence" value="ECO:0007669"/>
    <property type="project" value="UniProtKB-SubCell"/>
</dbReference>
<dbReference type="InterPro" id="IPR001851">
    <property type="entry name" value="ABC_transp_permease"/>
</dbReference>
<dbReference type="OrthoDB" id="9814461at2"/>
<keyword evidence="2" id="KW-1003">Cell membrane</keyword>